<gene>
    <name evidence="2" type="ORF">HPB52_022985</name>
</gene>
<reference evidence="2" key="2">
    <citation type="submission" date="2021-09" db="EMBL/GenBank/DDBJ databases">
        <authorList>
            <person name="Jia N."/>
            <person name="Wang J."/>
            <person name="Shi W."/>
            <person name="Du L."/>
            <person name="Sun Y."/>
            <person name="Zhan W."/>
            <person name="Jiang J."/>
            <person name="Wang Q."/>
            <person name="Zhang B."/>
            <person name="Ji P."/>
            <person name="Sakyi L.B."/>
            <person name="Cui X."/>
            <person name="Yuan T."/>
            <person name="Jiang B."/>
            <person name="Yang W."/>
            <person name="Lam T.T.-Y."/>
            <person name="Chang Q."/>
            <person name="Ding S."/>
            <person name="Wang X."/>
            <person name="Zhu J."/>
            <person name="Ruan X."/>
            <person name="Zhao L."/>
            <person name="Wei J."/>
            <person name="Que T."/>
            <person name="Du C."/>
            <person name="Cheng J."/>
            <person name="Dai P."/>
            <person name="Han X."/>
            <person name="Huang E."/>
            <person name="Gao Y."/>
            <person name="Liu J."/>
            <person name="Shao H."/>
            <person name="Ye R."/>
            <person name="Li L."/>
            <person name="Wei W."/>
            <person name="Wang X."/>
            <person name="Wang C."/>
            <person name="Huo Q."/>
            <person name="Li W."/>
            <person name="Guo W."/>
            <person name="Chen H."/>
            <person name="Chen S."/>
            <person name="Zhou L."/>
            <person name="Zhou L."/>
            <person name="Ni X."/>
            <person name="Tian J."/>
            <person name="Zhou Y."/>
            <person name="Sheng Y."/>
            <person name="Liu T."/>
            <person name="Pan Y."/>
            <person name="Xia L."/>
            <person name="Li J."/>
            <person name="Zhao F."/>
            <person name="Cao W."/>
        </authorList>
    </citation>
    <scope>NUCLEOTIDE SEQUENCE</scope>
    <source>
        <strain evidence="2">Rsan-2018</strain>
        <tissue evidence="2">Larvae</tissue>
    </source>
</reference>
<keyword evidence="3" id="KW-1185">Reference proteome</keyword>
<evidence type="ECO:0000313" key="2">
    <source>
        <dbReference type="EMBL" id="KAH7948475.1"/>
    </source>
</evidence>
<name>A0A9D4PPU4_RHISA</name>
<accession>A0A9D4PPU4</accession>
<feature type="region of interest" description="Disordered" evidence="1">
    <location>
        <begin position="1"/>
        <end position="27"/>
    </location>
</feature>
<dbReference type="AlphaFoldDB" id="A0A9D4PPU4"/>
<dbReference type="Proteomes" id="UP000821837">
    <property type="component" value="Chromosome 6"/>
</dbReference>
<proteinExistence type="predicted"/>
<evidence type="ECO:0000313" key="3">
    <source>
        <dbReference type="Proteomes" id="UP000821837"/>
    </source>
</evidence>
<evidence type="ECO:0000256" key="1">
    <source>
        <dbReference type="SAM" id="MobiDB-lite"/>
    </source>
</evidence>
<reference evidence="2" key="1">
    <citation type="journal article" date="2020" name="Cell">
        <title>Large-Scale Comparative Analyses of Tick Genomes Elucidate Their Genetic Diversity and Vector Capacities.</title>
        <authorList>
            <consortium name="Tick Genome and Microbiome Consortium (TIGMIC)"/>
            <person name="Jia N."/>
            <person name="Wang J."/>
            <person name="Shi W."/>
            <person name="Du L."/>
            <person name="Sun Y."/>
            <person name="Zhan W."/>
            <person name="Jiang J.F."/>
            <person name="Wang Q."/>
            <person name="Zhang B."/>
            <person name="Ji P."/>
            <person name="Bell-Sakyi L."/>
            <person name="Cui X.M."/>
            <person name="Yuan T.T."/>
            <person name="Jiang B.G."/>
            <person name="Yang W.F."/>
            <person name="Lam T.T."/>
            <person name="Chang Q.C."/>
            <person name="Ding S.J."/>
            <person name="Wang X.J."/>
            <person name="Zhu J.G."/>
            <person name="Ruan X.D."/>
            <person name="Zhao L."/>
            <person name="Wei J.T."/>
            <person name="Ye R.Z."/>
            <person name="Que T.C."/>
            <person name="Du C.H."/>
            <person name="Zhou Y.H."/>
            <person name="Cheng J.X."/>
            <person name="Dai P.F."/>
            <person name="Guo W.B."/>
            <person name="Han X.H."/>
            <person name="Huang E.J."/>
            <person name="Li L.F."/>
            <person name="Wei W."/>
            <person name="Gao Y.C."/>
            <person name="Liu J.Z."/>
            <person name="Shao H.Z."/>
            <person name="Wang X."/>
            <person name="Wang C.C."/>
            <person name="Yang T.C."/>
            <person name="Huo Q.B."/>
            <person name="Li W."/>
            <person name="Chen H.Y."/>
            <person name="Chen S.E."/>
            <person name="Zhou L.G."/>
            <person name="Ni X.B."/>
            <person name="Tian J.H."/>
            <person name="Sheng Y."/>
            <person name="Liu T."/>
            <person name="Pan Y.S."/>
            <person name="Xia L.Y."/>
            <person name="Li J."/>
            <person name="Zhao F."/>
            <person name="Cao W.C."/>
        </authorList>
    </citation>
    <scope>NUCLEOTIDE SEQUENCE</scope>
    <source>
        <strain evidence="2">Rsan-2018</strain>
    </source>
</reference>
<organism evidence="2 3">
    <name type="scientific">Rhipicephalus sanguineus</name>
    <name type="common">Brown dog tick</name>
    <name type="synonym">Ixodes sanguineus</name>
    <dbReference type="NCBI Taxonomy" id="34632"/>
    <lineage>
        <taxon>Eukaryota</taxon>
        <taxon>Metazoa</taxon>
        <taxon>Ecdysozoa</taxon>
        <taxon>Arthropoda</taxon>
        <taxon>Chelicerata</taxon>
        <taxon>Arachnida</taxon>
        <taxon>Acari</taxon>
        <taxon>Parasitiformes</taxon>
        <taxon>Ixodida</taxon>
        <taxon>Ixodoidea</taxon>
        <taxon>Ixodidae</taxon>
        <taxon>Rhipicephalinae</taxon>
        <taxon>Rhipicephalus</taxon>
        <taxon>Rhipicephalus</taxon>
    </lineage>
</organism>
<sequence>MQAPPTPDRCQALGTAPDHGADDQPPHFFRSIEHSRRNCLAHHAHALAPTFRTSKLTAKSFPTLRRNVTSFLMMSSLEEVEFADLRQA</sequence>
<protein>
    <submittedName>
        <fullName evidence="2">Uncharacterized protein</fullName>
    </submittedName>
</protein>
<comment type="caution">
    <text evidence="2">The sequence shown here is derived from an EMBL/GenBank/DDBJ whole genome shotgun (WGS) entry which is preliminary data.</text>
</comment>
<dbReference type="EMBL" id="JABSTV010001252">
    <property type="protein sequence ID" value="KAH7948475.1"/>
    <property type="molecule type" value="Genomic_DNA"/>
</dbReference>